<evidence type="ECO:0000256" key="4">
    <source>
        <dbReference type="ARBA" id="ARBA00022692"/>
    </source>
</evidence>
<protein>
    <submittedName>
        <fullName evidence="9">Putative acetyl transferase</fullName>
    </submittedName>
</protein>
<dbReference type="PANTHER" id="PTHR40074">
    <property type="entry name" value="O-ACETYLTRANSFERASE WECH"/>
    <property type="match status" value="1"/>
</dbReference>
<comment type="similarity">
    <text evidence="2">Belongs to the acyltransferase 3 family.</text>
</comment>
<sequence>MDMTKSRINWIDFGKGFSIFLVLAGHVLLGLYQSEKFPTANNILSLLIAQVYIFHIPVFFALSGYFFKPVSDLKEFWQYAKKKTIVFGLPYIFYSIIHFGLQKVAGATVRVPTTIFDLINIYKNPIGVSWYLYILWSILIMYGLVSILIKNRRILFLISVFAYCLTLFVQTDIYIIQRTLVWGICFFLGSVLNEIHFNKISLKKFLVFFVIFDFIYMLVWFLFYEVESKRDSVSYSNPGVWGIAFIVCILVAFVIFPKISEKFPKTFLYFTKYGKDSLGIYILHAPICSMIRILMLKVGINSVFLHVVVGIVLGWYLSILATYILKKIPFLNIVLLPQKYIKLKWLFVNCSGLKSAKLEKGQNSSFLF</sequence>
<evidence type="ECO:0000259" key="8">
    <source>
        <dbReference type="Pfam" id="PF01757"/>
    </source>
</evidence>
<keyword evidence="4 7" id="KW-0812">Transmembrane</keyword>
<feature type="transmembrane region" description="Helical" evidence="7">
    <location>
        <begin position="239"/>
        <end position="257"/>
    </location>
</feature>
<gene>
    <name evidence="9" type="primary">wcjE</name>
    <name evidence="9" type="ORF">SPC33A_0018</name>
</gene>
<keyword evidence="9" id="KW-0808">Transferase</keyword>
<evidence type="ECO:0000313" key="9">
    <source>
        <dbReference type="EMBL" id="CAI34181.1"/>
    </source>
</evidence>
<feature type="transmembrane region" description="Helical" evidence="7">
    <location>
        <begin position="84"/>
        <end position="101"/>
    </location>
</feature>
<dbReference type="GO" id="GO:0005886">
    <property type="term" value="C:plasma membrane"/>
    <property type="evidence" value="ECO:0007669"/>
    <property type="project" value="UniProtKB-SubCell"/>
</dbReference>
<feature type="transmembrane region" description="Helical" evidence="7">
    <location>
        <begin position="154"/>
        <end position="169"/>
    </location>
</feature>
<evidence type="ECO:0000256" key="5">
    <source>
        <dbReference type="ARBA" id="ARBA00022989"/>
    </source>
</evidence>
<organism evidence="9">
    <name type="scientific">Streptococcus pneumoniae</name>
    <dbReference type="NCBI Taxonomy" id="1313"/>
    <lineage>
        <taxon>Bacteria</taxon>
        <taxon>Bacillati</taxon>
        <taxon>Bacillota</taxon>
        <taxon>Bacilli</taxon>
        <taxon>Lactobacillales</taxon>
        <taxon>Streptococcaceae</taxon>
        <taxon>Streptococcus</taxon>
    </lineage>
</organism>
<evidence type="ECO:0000256" key="1">
    <source>
        <dbReference type="ARBA" id="ARBA00004651"/>
    </source>
</evidence>
<feature type="transmembrane region" description="Helical" evidence="7">
    <location>
        <begin position="205"/>
        <end position="224"/>
    </location>
</feature>
<evidence type="ECO:0000256" key="3">
    <source>
        <dbReference type="ARBA" id="ARBA00022475"/>
    </source>
</evidence>
<feature type="domain" description="Acyltransferase 3" evidence="8">
    <location>
        <begin position="8"/>
        <end position="322"/>
    </location>
</feature>
<dbReference type="GO" id="GO:0016413">
    <property type="term" value="F:O-acetyltransferase activity"/>
    <property type="evidence" value="ECO:0007669"/>
    <property type="project" value="TreeGrafter"/>
</dbReference>
<feature type="transmembrane region" description="Helical" evidence="7">
    <location>
        <begin position="43"/>
        <end position="63"/>
    </location>
</feature>
<feature type="transmembrane region" description="Helical" evidence="7">
    <location>
        <begin position="303"/>
        <end position="325"/>
    </location>
</feature>
<dbReference type="EMBL" id="CR931698">
    <property type="protein sequence ID" value="CAI34181.1"/>
    <property type="molecule type" value="Genomic_DNA"/>
</dbReference>
<feature type="transmembrane region" description="Helical" evidence="7">
    <location>
        <begin position="12"/>
        <end position="31"/>
    </location>
</feature>
<comment type="subcellular location">
    <subcellularLocation>
        <location evidence="1">Cell membrane</location>
        <topology evidence="1">Multi-pass membrane protein</topology>
    </subcellularLocation>
</comment>
<accession>Q4JZP2</accession>
<feature type="transmembrane region" description="Helical" evidence="7">
    <location>
        <begin position="278"/>
        <end position="297"/>
    </location>
</feature>
<keyword evidence="5 7" id="KW-1133">Transmembrane helix</keyword>
<dbReference type="AlphaFoldDB" id="Q4JZP2"/>
<evidence type="ECO:0000256" key="2">
    <source>
        <dbReference type="ARBA" id="ARBA00007400"/>
    </source>
</evidence>
<dbReference type="GO" id="GO:0009246">
    <property type="term" value="P:enterobacterial common antigen biosynthetic process"/>
    <property type="evidence" value="ECO:0007669"/>
    <property type="project" value="TreeGrafter"/>
</dbReference>
<feature type="transmembrane region" description="Helical" evidence="7">
    <location>
        <begin position="130"/>
        <end position="149"/>
    </location>
</feature>
<keyword evidence="6 7" id="KW-0472">Membrane</keyword>
<evidence type="ECO:0000256" key="7">
    <source>
        <dbReference type="SAM" id="Phobius"/>
    </source>
</evidence>
<reference evidence="9" key="1">
    <citation type="journal article" date="2006" name="PLoS Genet.">
        <title>Genetic analysis of the capsular biosynthetic locus from all 90 pneumococcal serotypes.</title>
        <authorList>
            <person name="Bentley S.D."/>
            <person name="Aanensen D.M."/>
            <person name="Mavroidi A."/>
            <person name="Saunders D."/>
            <person name="Rabbinowitsch E."/>
            <person name="Collins M."/>
            <person name="Donohoe K."/>
            <person name="Harris D."/>
            <person name="Murphy L."/>
            <person name="Quail M.A."/>
            <person name="Samuel G."/>
            <person name="Skovsted I.C."/>
            <person name="Kaltoft M.S."/>
            <person name="Barrell B."/>
            <person name="Reeves P.R."/>
            <person name="Parkhill J."/>
            <person name="Spratt B.G."/>
        </authorList>
    </citation>
    <scope>NUCLEOTIDE SEQUENCE</scope>
    <source>
        <strain evidence="9">Biehl</strain>
    </source>
</reference>
<keyword evidence="3" id="KW-1003">Cell membrane</keyword>
<proteinExistence type="inferred from homology"/>
<dbReference type="InterPro" id="IPR002656">
    <property type="entry name" value="Acyl_transf_3_dom"/>
</dbReference>
<name>Q4JZP2_STREE</name>
<dbReference type="Pfam" id="PF01757">
    <property type="entry name" value="Acyl_transf_3"/>
    <property type="match status" value="1"/>
</dbReference>
<dbReference type="PANTHER" id="PTHR40074:SF2">
    <property type="entry name" value="O-ACETYLTRANSFERASE WECH"/>
    <property type="match status" value="1"/>
</dbReference>
<feature type="transmembrane region" description="Helical" evidence="7">
    <location>
        <begin position="175"/>
        <end position="193"/>
    </location>
</feature>
<evidence type="ECO:0000256" key="6">
    <source>
        <dbReference type="ARBA" id="ARBA00023136"/>
    </source>
</evidence>